<sequence>MSRLNLSREASKAGLNTCLKRLTDSVISYDVGKGNQEKEDPTMEEIVNISASTTISEDPCANEPSSPPSLPSSEEDLETNERSTTLFL</sequence>
<evidence type="ECO:0000256" key="1">
    <source>
        <dbReference type="SAM" id="MobiDB-lite"/>
    </source>
</evidence>
<evidence type="ECO:0000313" key="2">
    <source>
        <dbReference type="EMBL" id="KAF7811938.1"/>
    </source>
</evidence>
<reference evidence="2" key="1">
    <citation type="submission" date="2020-09" db="EMBL/GenBank/DDBJ databases">
        <title>Genome-Enabled Discovery of Anthraquinone Biosynthesis in Senna tora.</title>
        <authorList>
            <person name="Kang S.-H."/>
            <person name="Pandey R.P."/>
            <person name="Lee C.-M."/>
            <person name="Sim J.-S."/>
            <person name="Jeong J.-T."/>
            <person name="Choi B.-S."/>
            <person name="Jung M."/>
            <person name="Ginzburg D."/>
            <person name="Zhao K."/>
            <person name="Won S.Y."/>
            <person name="Oh T.-J."/>
            <person name="Yu Y."/>
            <person name="Kim N.-H."/>
            <person name="Lee O.R."/>
            <person name="Lee T.-H."/>
            <person name="Bashyal P."/>
            <person name="Kim T.-S."/>
            <person name="Lee W.-H."/>
            <person name="Kawkins C."/>
            <person name="Kim C.-K."/>
            <person name="Kim J.S."/>
            <person name="Ahn B.O."/>
            <person name="Rhee S.Y."/>
            <person name="Sohng J.K."/>
        </authorList>
    </citation>
    <scope>NUCLEOTIDE SEQUENCE</scope>
    <source>
        <tissue evidence="2">Leaf</tissue>
    </source>
</reference>
<organism evidence="2 3">
    <name type="scientific">Senna tora</name>
    <dbReference type="NCBI Taxonomy" id="362788"/>
    <lineage>
        <taxon>Eukaryota</taxon>
        <taxon>Viridiplantae</taxon>
        <taxon>Streptophyta</taxon>
        <taxon>Embryophyta</taxon>
        <taxon>Tracheophyta</taxon>
        <taxon>Spermatophyta</taxon>
        <taxon>Magnoliopsida</taxon>
        <taxon>eudicotyledons</taxon>
        <taxon>Gunneridae</taxon>
        <taxon>Pentapetalae</taxon>
        <taxon>rosids</taxon>
        <taxon>fabids</taxon>
        <taxon>Fabales</taxon>
        <taxon>Fabaceae</taxon>
        <taxon>Caesalpinioideae</taxon>
        <taxon>Cassia clade</taxon>
        <taxon>Senna</taxon>
    </lineage>
</organism>
<feature type="region of interest" description="Disordered" evidence="1">
    <location>
        <begin position="53"/>
        <end position="88"/>
    </location>
</feature>
<protein>
    <submittedName>
        <fullName evidence="2">Uncharacterized protein</fullName>
    </submittedName>
</protein>
<dbReference type="AlphaFoldDB" id="A0A834W829"/>
<dbReference type="Proteomes" id="UP000634136">
    <property type="component" value="Unassembled WGS sequence"/>
</dbReference>
<dbReference type="EMBL" id="JAAIUW010000010">
    <property type="protein sequence ID" value="KAF7811938.1"/>
    <property type="molecule type" value="Genomic_DNA"/>
</dbReference>
<keyword evidence="3" id="KW-1185">Reference proteome</keyword>
<accession>A0A834W829</accession>
<comment type="caution">
    <text evidence="2">The sequence shown here is derived from an EMBL/GenBank/DDBJ whole genome shotgun (WGS) entry which is preliminary data.</text>
</comment>
<evidence type="ECO:0000313" key="3">
    <source>
        <dbReference type="Proteomes" id="UP000634136"/>
    </source>
</evidence>
<name>A0A834W829_9FABA</name>
<gene>
    <name evidence="2" type="ORF">G2W53_032914</name>
</gene>
<proteinExistence type="predicted"/>